<dbReference type="RefSeq" id="WP_191748897.1">
    <property type="nucleotide sequence ID" value="NZ_JACSQZ010000010.1"/>
</dbReference>
<evidence type="ECO:0000313" key="2">
    <source>
        <dbReference type="EMBL" id="MBD7914360.1"/>
    </source>
</evidence>
<sequence>MNSLCVRSITEIIKERHSVRSYNEDSISENIIDEIERYIEDLENPFNVKVRIRLIKKEKYDGVVRLGTYGVINGAKYYLIGVCENKEFNLEALGYSFEKAILYCTSLGLGTVWLGGTFNKSSFEKTINLREDETLPVISPIGYKGSEKSFLGSFIKGNSNNRKAFSELFFEKDFNNKMKEDNDEYCEALEMVRLAPSSVNSQPWRIVKDGLSFHIYNSGKRKMNRIDIGIALCHIDLYFKEKGVSGKFEFKNPNLQTKYKYVVTWTKK</sequence>
<dbReference type="Pfam" id="PF14512">
    <property type="entry name" value="TM1586_NiRdase"/>
    <property type="match status" value="1"/>
</dbReference>
<keyword evidence="3" id="KW-1185">Reference proteome</keyword>
<dbReference type="Gene3D" id="3.40.109.10">
    <property type="entry name" value="NADH Oxidase"/>
    <property type="match status" value="1"/>
</dbReference>
<evidence type="ECO:0000313" key="3">
    <source>
        <dbReference type="Proteomes" id="UP000640335"/>
    </source>
</evidence>
<dbReference type="InterPro" id="IPR029478">
    <property type="entry name" value="TM1586_NiRdase"/>
</dbReference>
<dbReference type="Gene3D" id="3.40.109.30">
    <property type="entry name" value="putative nitroreductase (tm1586), domain 2"/>
    <property type="match status" value="1"/>
</dbReference>
<organism evidence="2 3">
    <name type="scientific">Clostridium gallinarum</name>
    <dbReference type="NCBI Taxonomy" id="2762246"/>
    <lineage>
        <taxon>Bacteria</taxon>
        <taxon>Bacillati</taxon>
        <taxon>Bacillota</taxon>
        <taxon>Clostridia</taxon>
        <taxon>Eubacteriales</taxon>
        <taxon>Clostridiaceae</taxon>
        <taxon>Clostridium</taxon>
    </lineage>
</organism>
<feature type="domain" description="Putative nitroreductase TM1586" evidence="1">
    <location>
        <begin position="9"/>
        <end position="237"/>
    </location>
</feature>
<dbReference type="InterPro" id="IPR000415">
    <property type="entry name" value="Nitroreductase-like"/>
</dbReference>
<dbReference type="EMBL" id="JACSQZ010000010">
    <property type="protein sequence ID" value="MBD7914360.1"/>
    <property type="molecule type" value="Genomic_DNA"/>
</dbReference>
<comment type="caution">
    <text evidence="2">The sequence shown here is derived from an EMBL/GenBank/DDBJ whole genome shotgun (WGS) entry which is preliminary data.</text>
</comment>
<gene>
    <name evidence="2" type="ORF">H9660_04310</name>
</gene>
<proteinExistence type="predicted"/>
<protein>
    <submittedName>
        <fullName evidence="2">Nitroreductase Nfs</fullName>
    </submittedName>
</protein>
<accession>A0ABR8Q1R5</accession>
<evidence type="ECO:0000259" key="1">
    <source>
        <dbReference type="Pfam" id="PF14512"/>
    </source>
</evidence>
<reference evidence="2 3" key="1">
    <citation type="submission" date="2020-08" db="EMBL/GenBank/DDBJ databases">
        <title>A Genomic Blueprint of the Chicken Gut Microbiome.</title>
        <authorList>
            <person name="Gilroy R."/>
            <person name="Ravi A."/>
            <person name="Getino M."/>
            <person name="Pursley I."/>
            <person name="Horton D.L."/>
            <person name="Alikhan N.-F."/>
            <person name="Baker D."/>
            <person name="Gharbi K."/>
            <person name="Hall N."/>
            <person name="Watson M."/>
            <person name="Adriaenssens E.M."/>
            <person name="Foster-Nyarko E."/>
            <person name="Jarju S."/>
            <person name="Secka A."/>
            <person name="Antonio M."/>
            <person name="Oren A."/>
            <person name="Chaudhuri R."/>
            <person name="La Ragione R.M."/>
            <person name="Hildebrand F."/>
            <person name="Pallen M.J."/>
        </authorList>
    </citation>
    <scope>NUCLEOTIDE SEQUENCE [LARGE SCALE GENOMIC DNA]</scope>
    <source>
        <strain evidence="2 3">Sa3CUN1</strain>
    </source>
</reference>
<name>A0ABR8Q1R5_9CLOT</name>
<dbReference type="SUPFAM" id="SSF55469">
    <property type="entry name" value="FMN-dependent nitroreductase-like"/>
    <property type="match status" value="1"/>
</dbReference>
<dbReference type="Proteomes" id="UP000640335">
    <property type="component" value="Unassembled WGS sequence"/>
</dbReference>